<protein>
    <submittedName>
        <fullName evidence="3">Putative NDP-4-keto-6-deoxyhexose 2,3-dehydratase</fullName>
    </submittedName>
</protein>
<reference evidence="3" key="2">
    <citation type="journal article" date="2000" name="Gene">
        <title>Identification of two polyketide synthase gene clusters on the linear plasmid pSLA2-L in Streptomyces rochei.</title>
        <authorList>
            <person name="Suwa M."/>
            <person name="Sugino H."/>
            <person name="Sasaoka A."/>
            <person name="Mori E."/>
            <person name="Fujii S."/>
            <person name="Shinkawa H."/>
            <person name="Nimi O."/>
            <person name="Kinashi H."/>
        </authorList>
    </citation>
    <scope>NUCLEOTIDE SEQUENCE</scope>
    <source>
        <strain evidence="3">7434AN4</strain>
        <plasmid evidence="3">pSLA2-L</plasmid>
    </source>
</reference>
<dbReference type="GO" id="GO:0016829">
    <property type="term" value="F:lyase activity"/>
    <property type="evidence" value="ECO:0007669"/>
    <property type="project" value="InterPro"/>
</dbReference>
<dbReference type="Pfam" id="PF03559">
    <property type="entry name" value="Hexose_dehydrat"/>
    <property type="match status" value="2"/>
</dbReference>
<organism evidence="3">
    <name type="scientific">Streptomyces rochei</name>
    <name type="common">Streptomyces parvullus</name>
    <dbReference type="NCBI Taxonomy" id="1928"/>
    <lineage>
        <taxon>Bacteria</taxon>
        <taxon>Bacillati</taxon>
        <taxon>Actinomycetota</taxon>
        <taxon>Actinomycetes</taxon>
        <taxon>Kitasatosporales</taxon>
        <taxon>Streptomycetaceae</taxon>
        <taxon>Streptomyces</taxon>
        <taxon>Streptomyces rochei group</taxon>
    </lineage>
</organism>
<feature type="compositionally biased region" description="Basic and acidic residues" evidence="1">
    <location>
        <begin position="13"/>
        <end position="22"/>
    </location>
</feature>
<feature type="domain" description="dTDP-4-dehydro-6-deoxy-alpha-D-glucopyranose 2,3-dehydratase" evidence="2">
    <location>
        <begin position="270"/>
        <end position="478"/>
    </location>
</feature>
<geneLocation type="plasmid" evidence="3">
    <name>pSLA2-L</name>
</geneLocation>
<dbReference type="InterPro" id="IPR038153">
    <property type="entry name" value="EvaA-like_sf"/>
</dbReference>
<keyword evidence="3" id="KW-0614">Plasmid</keyword>
<accession>Q83X51</accession>
<sequence>MESSGRPSVVDRASSRAPDDARMASSSTAPTPPAAGDVPFDQWLDEQRRGQHHTVRRVPLQALPGWHFSRDTGDLVHSSGRFFSVSGLRVTTDYGTGEGRPHSWTQPVIVQREVGVLGVLLREHRGEVYCLLQAKMEPGNLNGVQMSPTVQATRSNYTGVHRGRRVPYTEYFTGDRRGARVLADSLQSEQGWWFLHKRNRNVVVMTDEDVPALDGFRWLSLRQIGALLRRDHLMNMDSRTVLSALPPQVLPCRGTGPGPAGEDDALCSLTEVLSVLADARFRYELSQEQLPLREVLESSAGPWRRTGDGIGRDDGRHFTVLGVTVEAQAREVARWSQPLLAPVAGLAGLLVRRVGGVPHVLLRARVEAGTLNVAEFGPTVQCSTRHLSERGAHRPEFLDTLLAPRAGRVVFDTEQSEEGGRFHHALTRNRIVELEETDEAAVRALPPDFCWVSVAQVQALLRHGNYLNVQARCLMTALTLATG</sequence>
<reference evidence="3" key="1">
    <citation type="journal article" date="1998" name="Biosci. Biotechnol. Biochem.">
        <title>Physical mapping of the linear plasmid pSLA2-L and localization of the eryAI and actI homologs.</title>
        <authorList>
            <person name="Kinashi H."/>
            <person name="Fujii S."/>
            <person name="Hatani A."/>
            <person name="Kurokawa T."/>
            <person name="Shinkawa H."/>
        </authorList>
    </citation>
    <scope>NUCLEOTIDE SEQUENCE</scope>
    <source>
        <strain evidence="3">7434AN4</strain>
        <plasmid evidence="3">pSLA2-L</plasmid>
    </source>
</reference>
<dbReference type="InterPro" id="IPR005212">
    <property type="entry name" value="EvaA-like"/>
</dbReference>
<feature type="domain" description="dTDP-4-dehydro-6-deoxy-alpha-D-glucopyranose 2,3-dehydratase" evidence="2">
    <location>
        <begin position="40"/>
        <end position="245"/>
    </location>
</feature>
<evidence type="ECO:0000256" key="1">
    <source>
        <dbReference type="SAM" id="MobiDB-lite"/>
    </source>
</evidence>
<reference evidence="3" key="3">
    <citation type="journal article" date="2000" name="Mol. Gen. Genet.">
        <title>Cloning and analysis of the replication origin and the telomeres of the large linear plasmid pSLA2-L in Streptomyces rochei.</title>
        <authorList>
            <person name="Hiratsu K."/>
            <person name="Mochizuki S."/>
            <person name="Kinashi H."/>
        </authorList>
    </citation>
    <scope>NUCLEOTIDE SEQUENCE</scope>
    <source>
        <strain evidence="3">7434AN4</strain>
        <plasmid evidence="3">pSLA2-L</plasmid>
    </source>
</reference>
<name>Q83X51_STRRO</name>
<feature type="region of interest" description="Disordered" evidence="1">
    <location>
        <begin position="1"/>
        <end position="39"/>
    </location>
</feature>
<proteinExistence type="predicted"/>
<reference evidence="3" key="4">
    <citation type="journal article" date="2003" name="Mol. Microbiol.">
        <title>The large linear plasmid pSLA2-L of Streptomyces rochei has an unusually condensed gene organization for secondary metabolism.</title>
        <authorList>
            <person name="Mochizuki S."/>
            <person name="Hiratsu K."/>
            <person name="Suwa M."/>
            <person name="Ishii T."/>
            <person name="Sugino F."/>
            <person name="Yamada K."/>
            <person name="Kinashi H."/>
        </authorList>
    </citation>
    <scope>NUCLEOTIDE SEQUENCE</scope>
    <source>
        <strain evidence="3">7434AN4</strain>
        <plasmid evidence="3">pSLA2-L</plasmid>
    </source>
</reference>
<dbReference type="AlphaFoldDB" id="Q83X51"/>
<dbReference type="EMBL" id="AB088224">
    <property type="protein sequence ID" value="BAC76511.1"/>
    <property type="molecule type" value="Genomic_DNA"/>
</dbReference>
<evidence type="ECO:0000313" key="3">
    <source>
        <dbReference type="EMBL" id="BAC76511.1"/>
    </source>
</evidence>
<dbReference type="Gene3D" id="3.90.79.40">
    <property type="entry name" value="EvaA sugar 2,3-dehydratase subunit"/>
    <property type="match status" value="2"/>
</dbReference>
<gene>
    <name evidence="3" type="primary">lkmBVI</name>
</gene>
<evidence type="ECO:0000259" key="2">
    <source>
        <dbReference type="Pfam" id="PF03559"/>
    </source>
</evidence>